<evidence type="ECO:0000313" key="3">
    <source>
        <dbReference type="EMBL" id="EPX57379.1"/>
    </source>
</evidence>
<dbReference type="GO" id="GO:0016810">
    <property type="term" value="F:hydrolase activity, acting on carbon-nitrogen (but not peptide) bonds"/>
    <property type="evidence" value="ECO:0007669"/>
    <property type="project" value="InterPro"/>
</dbReference>
<sequence>MDMRGVVRRAVKSAAAGVLHHSGLRKALAAYRRHQSGGRRILIVSYHRVVEDFFGELQRSIPGLLISQETFRRHLEGLSAAGYKFATMGEALDVMSGARTAHEDLCVVTFDDGYRDVYRYAYPVLKEMGVPAITYLPADLIGTNHRFNHDRLFHLVHSVQARGYQPLFDVLPEPAAGLMVEVMSGRKRLSAALDDFIGVHSTATLMDTIRALEERLGPDAPLMPEQGDLMDWDEVRTMSRDGFEFGAHTLGHVVLTHEPLDVVEREVRESKAVIERELGKPVRDFAYCNGWYSDDVIDVLMRNGFRSAVTTEDMNNRIGGNPFTLKRKVLWENFSVGVTGGYSSSLTVCQLDDCFGTLGMREPVLGRRPQRLKKEGQEVLASGANTPNPIIMTEGAAW</sequence>
<dbReference type="GO" id="GO:0005975">
    <property type="term" value="P:carbohydrate metabolic process"/>
    <property type="evidence" value="ECO:0007669"/>
    <property type="project" value="InterPro"/>
</dbReference>
<dbReference type="InterPro" id="IPR011330">
    <property type="entry name" value="Glyco_hydro/deAcase_b/a-brl"/>
</dbReference>
<dbReference type="AlphaFoldDB" id="S9Q7R1"/>
<gene>
    <name evidence="3" type="ORF">D187_007133</name>
</gene>
<keyword evidence="1" id="KW-0732">Signal</keyword>
<evidence type="ECO:0000256" key="1">
    <source>
        <dbReference type="ARBA" id="ARBA00022729"/>
    </source>
</evidence>
<dbReference type="PANTHER" id="PTHR34216">
    <property type="match status" value="1"/>
</dbReference>
<dbReference type="Pfam" id="PF01522">
    <property type="entry name" value="Polysacc_deac_1"/>
    <property type="match status" value="1"/>
</dbReference>
<protein>
    <submittedName>
        <fullName evidence="3">Polysaccharide deacetylase</fullName>
    </submittedName>
</protein>
<proteinExistence type="predicted"/>
<dbReference type="InterPro" id="IPR002509">
    <property type="entry name" value="NODB_dom"/>
</dbReference>
<dbReference type="EMBL" id="ANAH02000064">
    <property type="protein sequence ID" value="EPX57379.1"/>
    <property type="molecule type" value="Genomic_DNA"/>
</dbReference>
<dbReference type="PROSITE" id="PS51677">
    <property type="entry name" value="NODB"/>
    <property type="match status" value="1"/>
</dbReference>
<dbReference type="Proteomes" id="UP000011682">
    <property type="component" value="Unassembled WGS sequence"/>
</dbReference>
<reference evidence="3" key="1">
    <citation type="submission" date="2013-05" db="EMBL/GenBank/DDBJ databases">
        <title>Genome assembly of Cystobacter fuscus DSM 2262.</title>
        <authorList>
            <person name="Sharma G."/>
            <person name="Khatri I."/>
            <person name="Kaur C."/>
            <person name="Mayilraj S."/>
            <person name="Subramanian S."/>
        </authorList>
    </citation>
    <scope>NUCLEOTIDE SEQUENCE [LARGE SCALE GENOMIC DNA]</scope>
    <source>
        <strain evidence="3">DSM 2262</strain>
    </source>
</reference>
<dbReference type="eggNOG" id="COG0726">
    <property type="taxonomic scope" value="Bacteria"/>
</dbReference>
<dbReference type="InterPro" id="IPR051398">
    <property type="entry name" value="Polysacch_Deacetylase"/>
</dbReference>
<dbReference type="Gene3D" id="3.20.20.370">
    <property type="entry name" value="Glycoside hydrolase/deacetylase"/>
    <property type="match status" value="1"/>
</dbReference>
<comment type="caution">
    <text evidence="3">The sequence shown here is derived from an EMBL/GenBank/DDBJ whole genome shotgun (WGS) entry which is preliminary data.</text>
</comment>
<dbReference type="CDD" id="cd10918">
    <property type="entry name" value="CE4_NodB_like_5s_6s"/>
    <property type="match status" value="1"/>
</dbReference>
<evidence type="ECO:0000259" key="2">
    <source>
        <dbReference type="PROSITE" id="PS51677"/>
    </source>
</evidence>
<feature type="domain" description="NodB homology" evidence="2">
    <location>
        <begin position="104"/>
        <end position="398"/>
    </location>
</feature>
<keyword evidence="4" id="KW-1185">Reference proteome</keyword>
<evidence type="ECO:0000313" key="4">
    <source>
        <dbReference type="Proteomes" id="UP000011682"/>
    </source>
</evidence>
<organism evidence="3 4">
    <name type="scientific">Cystobacter fuscus (strain ATCC 25194 / DSM 2262 / NBRC 100088 / M29)</name>
    <dbReference type="NCBI Taxonomy" id="1242864"/>
    <lineage>
        <taxon>Bacteria</taxon>
        <taxon>Pseudomonadati</taxon>
        <taxon>Myxococcota</taxon>
        <taxon>Myxococcia</taxon>
        <taxon>Myxococcales</taxon>
        <taxon>Cystobacterineae</taxon>
        <taxon>Archangiaceae</taxon>
        <taxon>Cystobacter</taxon>
    </lineage>
</organism>
<dbReference type="PANTHER" id="PTHR34216:SF7">
    <property type="entry name" value="POLY-BETA-1,6-N-ACETYL-D-GLUCOSAMINE N-DEACETYLASE"/>
    <property type="match status" value="1"/>
</dbReference>
<accession>S9Q7R1</accession>
<dbReference type="SUPFAM" id="SSF88713">
    <property type="entry name" value="Glycoside hydrolase/deacetylase"/>
    <property type="match status" value="1"/>
</dbReference>
<name>S9Q7R1_CYSF2</name>